<organism evidence="1">
    <name type="scientific">Siphoviridae sp. ctu1o13</name>
    <dbReference type="NCBI Taxonomy" id="2825711"/>
    <lineage>
        <taxon>Viruses</taxon>
        <taxon>Duplodnaviria</taxon>
        <taxon>Heunggongvirae</taxon>
        <taxon>Uroviricota</taxon>
        <taxon>Caudoviricetes</taxon>
    </lineage>
</organism>
<name>A0A8S5UYX1_9CAUD</name>
<reference evidence="1" key="1">
    <citation type="journal article" date="2021" name="Proc. Natl. Acad. Sci. U.S.A.">
        <title>A Catalog of Tens of Thousands of Viruses from Human Metagenomes Reveals Hidden Associations with Chronic Diseases.</title>
        <authorList>
            <person name="Tisza M.J."/>
            <person name="Buck C.B."/>
        </authorList>
    </citation>
    <scope>NUCLEOTIDE SEQUENCE</scope>
    <source>
        <strain evidence="1">Ctu1o13</strain>
    </source>
</reference>
<proteinExistence type="predicted"/>
<evidence type="ECO:0000313" key="1">
    <source>
        <dbReference type="EMBL" id="DAF99685.1"/>
    </source>
</evidence>
<dbReference type="EMBL" id="BK016170">
    <property type="protein sequence ID" value="DAF99685.1"/>
    <property type="molecule type" value="Genomic_DNA"/>
</dbReference>
<accession>A0A8S5UYX1</accession>
<sequence>MKIYKNPWVTRESYFVKTGTAKSAKMEASKSSGYSIDFWNGKWVVRKTAYYNKSLSEMPVVLENKCSLQARIDRAIVDTVLEFVAVAKMDGGDSE</sequence>
<protein>
    <submittedName>
        <fullName evidence="1">Uncharacterized protein</fullName>
    </submittedName>
</protein>